<dbReference type="RefSeq" id="WP_025259598.1">
    <property type="nucleotide sequence ID" value="NZ_BLWA01000001.1"/>
</dbReference>
<dbReference type="InterPro" id="IPR006530">
    <property type="entry name" value="YD"/>
</dbReference>
<dbReference type="Gene3D" id="2.180.10.10">
    <property type="entry name" value="RHS repeat-associated core"/>
    <property type="match status" value="1"/>
</dbReference>
<dbReference type="Proteomes" id="UP000614982">
    <property type="component" value="Unassembled WGS sequence"/>
</dbReference>
<dbReference type="EMBL" id="BLWA01000001">
    <property type="protein sequence ID" value="GFM90602.1"/>
    <property type="molecule type" value="Genomic_DNA"/>
</dbReference>
<evidence type="ECO:0000313" key="3">
    <source>
        <dbReference type="Proteomes" id="UP000614982"/>
    </source>
</evidence>
<accession>A0ABQ1DHZ5</accession>
<dbReference type="GeneID" id="93658668"/>
<reference evidence="2 3" key="1">
    <citation type="submission" date="2020-05" db="EMBL/GenBank/DDBJ databases">
        <title>Genetic diversity of Pseudomonas cichorii.</title>
        <authorList>
            <person name="Tani S."/>
            <person name="Yagi H."/>
            <person name="Hashimoto S."/>
            <person name="Iiyama K."/>
            <person name="Furuya N."/>
        </authorList>
    </citation>
    <scope>NUCLEOTIDE SEQUENCE [LARGE SCALE GENOMIC DNA]</scope>
    <source>
        <strain evidence="2 3">LMG 2162</strain>
    </source>
</reference>
<dbReference type="InterPro" id="IPR045351">
    <property type="entry name" value="DUF6531"/>
</dbReference>
<sequence length="432" mass="48140">MDDILKKQARGLRSFWGCVLTAFLLAGSPVTVWGMACDIVFPLDDEIGDGDDNNKVLNDDVPQPCGMVGNPVNLISGNKFQEEMDYTGKGVSAINLTRVYNSYDGIWRHNYSDNLSIGQFVITYVRADGTRHVFMKKGFTPLYGAAGKMSSSGSGYVYTAMDGSQLTFDSLGKLISIKDTEGLTQTLTYSANNTVTVKNVFGQTLVMTLGMLSQLTSAKVGGLSITYHYAADATRLLSLSKIVDGKTLTRHYHYEVSNATWLLTGITDERGIRFATWKYDDSFRAISSEHAEGVESSRLNYKDHLTTVVTNERGKQTTYKFKEIYHSRRIVEIIGEPTPSCPYSNSKFEYDTKGRMSAKVDNMGVRSEYYYNDRDLLVRTVVAVGTNVSKETLVEWHATFQKPVKVTTPTRITTYSYDAQGRRVNTSVVSRV</sequence>
<dbReference type="NCBIfam" id="TIGR01643">
    <property type="entry name" value="YD_repeat_2x"/>
    <property type="match status" value="1"/>
</dbReference>
<keyword evidence="3" id="KW-1185">Reference proteome</keyword>
<proteinExistence type="predicted"/>
<evidence type="ECO:0000313" key="2">
    <source>
        <dbReference type="EMBL" id="GFM90602.1"/>
    </source>
</evidence>
<organism evidence="2 3">
    <name type="scientific">Pseudomonas cichorii</name>
    <dbReference type="NCBI Taxonomy" id="36746"/>
    <lineage>
        <taxon>Bacteria</taxon>
        <taxon>Pseudomonadati</taxon>
        <taxon>Pseudomonadota</taxon>
        <taxon>Gammaproteobacteria</taxon>
        <taxon>Pseudomonadales</taxon>
        <taxon>Pseudomonadaceae</taxon>
        <taxon>Pseudomonas</taxon>
    </lineage>
</organism>
<dbReference type="Pfam" id="PF20148">
    <property type="entry name" value="DUF6531"/>
    <property type="match status" value="1"/>
</dbReference>
<evidence type="ECO:0000259" key="1">
    <source>
        <dbReference type="Pfam" id="PF20148"/>
    </source>
</evidence>
<comment type="caution">
    <text evidence="2">The sequence shown here is derived from an EMBL/GenBank/DDBJ whole genome shotgun (WGS) entry which is preliminary data.</text>
</comment>
<gene>
    <name evidence="2" type="ORF">PSCICP_05740</name>
</gene>
<protein>
    <recommendedName>
        <fullName evidence="1">DUF6531 domain-containing protein</fullName>
    </recommendedName>
</protein>
<feature type="domain" description="DUF6531" evidence="1">
    <location>
        <begin position="69"/>
        <end position="134"/>
    </location>
</feature>
<name>A0ABQ1DHZ5_PSECI</name>